<protein>
    <submittedName>
        <fullName evidence="1">Uncharacterized protein</fullName>
    </submittedName>
</protein>
<name>A0A0M1P8M9_9BACL</name>
<organism evidence="1 2">
    <name type="scientific">Paenibacillus solani</name>
    <dbReference type="NCBI Taxonomy" id="1705565"/>
    <lineage>
        <taxon>Bacteria</taxon>
        <taxon>Bacillati</taxon>
        <taxon>Bacillota</taxon>
        <taxon>Bacilli</taxon>
        <taxon>Bacillales</taxon>
        <taxon>Paenibacillaceae</taxon>
        <taxon>Paenibacillus</taxon>
    </lineage>
</organism>
<evidence type="ECO:0000313" key="2">
    <source>
        <dbReference type="Proteomes" id="UP000036932"/>
    </source>
</evidence>
<reference evidence="2" key="1">
    <citation type="submission" date="2015-08" db="EMBL/GenBank/DDBJ databases">
        <title>Genome sequencing project for genomic taxonomy and phylogenomics of Bacillus-like bacteria.</title>
        <authorList>
            <person name="Liu B."/>
            <person name="Wang J."/>
            <person name="Zhu Y."/>
            <person name="Liu G."/>
            <person name="Chen Q."/>
            <person name="Chen Z."/>
            <person name="Lan J."/>
            <person name="Che J."/>
            <person name="Ge C."/>
            <person name="Shi H."/>
            <person name="Pan Z."/>
            <person name="Liu X."/>
        </authorList>
    </citation>
    <scope>NUCLEOTIDE SEQUENCE [LARGE SCALE GENOMIC DNA]</scope>
    <source>
        <strain evidence="2">FJAT-22460</strain>
    </source>
</reference>
<keyword evidence="2" id="KW-1185">Reference proteome</keyword>
<proteinExistence type="predicted"/>
<dbReference type="EMBL" id="LIUT01000001">
    <property type="protein sequence ID" value="KOR90359.1"/>
    <property type="molecule type" value="Genomic_DNA"/>
</dbReference>
<accession>A0A0M1P8M9</accession>
<dbReference type="Proteomes" id="UP000036932">
    <property type="component" value="Unassembled WGS sequence"/>
</dbReference>
<gene>
    <name evidence="1" type="ORF">AM231_15325</name>
</gene>
<dbReference type="PATRIC" id="fig|1705565.3.peg.5129"/>
<evidence type="ECO:0000313" key="1">
    <source>
        <dbReference type="EMBL" id="KOR90359.1"/>
    </source>
</evidence>
<comment type="caution">
    <text evidence="1">The sequence shown here is derived from an EMBL/GenBank/DDBJ whole genome shotgun (WGS) entry which is preliminary data.</text>
</comment>
<dbReference type="AlphaFoldDB" id="A0A0M1P8M9"/>
<sequence length="60" mass="7122">MQYFKDGLTSSNIIFKLRLRWSLGLLDEFRRGISADNLFGVHEYENVIRKTVEQWEGSEK</sequence>